<dbReference type="AlphaFoldDB" id="B3QW03"/>
<reference evidence="2 3" key="1">
    <citation type="submission" date="2008-06" db="EMBL/GenBank/DDBJ databases">
        <title>Complete sequence of Chloroherpeton thalassium ATCC 35110.</title>
        <authorList>
            <consortium name="US DOE Joint Genome Institute"/>
            <person name="Lucas S."/>
            <person name="Copeland A."/>
            <person name="Lapidus A."/>
            <person name="Glavina del Rio T."/>
            <person name="Dalin E."/>
            <person name="Tice H."/>
            <person name="Bruce D."/>
            <person name="Goodwin L."/>
            <person name="Pitluck S."/>
            <person name="Schmutz J."/>
            <person name="Larimer F."/>
            <person name="Land M."/>
            <person name="Hauser L."/>
            <person name="Kyrpides N."/>
            <person name="Mikhailova N."/>
            <person name="Liu Z."/>
            <person name="Li T."/>
            <person name="Zhao F."/>
            <person name="Overmann J."/>
            <person name="Bryant D.A."/>
            <person name="Richardson P."/>
        </authorList>
    </citation>
    <scope>NUCLEOTIDE SEQUENCE [LARGE SCALE GENOMIC DNA]</scope>
    <source>
        <strain evidence="3">ATCC 35110 / GB-78</strain>
    </source>
</reference>
<protein>
    <submittedName>
        <fullName evidence="2">Methyltransferase type 11</fullName>
    </submittedName>
</protein>
<evidence type="ECO:0000256" key="1">
    <source>
        <dbReference type="ARBA" id="ARBA00022679"/>
    </source>
</evidence>
<dbReference type="eggNOG" id="COG2226">
    <property type="taxonomic scope" value="Bacteria"/>
</dbReference>
<keyword evidence="1 2" id="KW-0808">Transferase</keyword>
<dbReference type="Proteomes" id="UP000001208">
    <property type="component" value="Chromosome"/>
</dbReference>
<dbReference type="CDD" id="cd02440">
    <property type="entry name" value="AdoMet_MTases"/>
    <property type="match status" value="1"/>
</dbReference>
<dbReference type="SUPFAM" id="SSF53335">
    <property type="entry name" value="S-adenosyl-L-methionine-dependent methyltransferases"/>
    <property type="match status" value="1"/>
</dbReference>
<dbReference type="InterPro" id="IPR029063">
    <property type="entry name" value="SAM-dependent_MTases_sf"/>
</dbReference>
<dbReference type="GO" id="GO:0032259">
    <property type="term" value="P:methylation"/>
    <property type="evidence" value="ECO:0007669"/>
    <property type="project" value="UniProtKB-KW"/>
</dbReference>
<organism evidence="2 3">
    <name type="scientific">Chloroherpeton thalassium (strain ATCC 35110 / GB-78)</name>
    <dbReference type="NCBI Taxonomy" id="517418"/>
    <lineage>
        <taxon>Bacteria</taxon>
        <taxon>Pseudomonadati</taxon>
        <taxon>Chlorobiota</taxon>
        <taxon>Chlorobiia</taxon>
        <taxon>Chlorobiales</taxon>
        <taxon>Chloroherpetonaceae</taxon>
        <taxon>Chloroherpeton</taxon>
    </lineage>
</organism>
<dbReference type="RefSeq" id="WP_012500740.1">
    <property type="nucleotide sequence ID" value="NC_011026.1"/>
</dbReference>
<dbReference type="OrthoDB" id="9791837at2"/>
<evidence type="ECO:0000313" key="3">
    <source>
        <dbReference type="Proteomes" id="UP000001208"/>
    </source>
</evidence>
<name>B3QW03_CHLT3</name>
<sequence>MENKFDRSAKDWDNNPVRVKIAEKAIQELRHRVSPAPDIQVLDYGTGTGLMLLGIQPYAAHVTGMDSSLGMLDVLRGKIKAAEITNVDVLHHNIETEELPKEAFHLVLSNMTLHHIADTEMFLRKVYHALKSGGSCCITDLETEDGSFHHEPDNSIKHLGFDKNELAKHFEATGFEVLHLDTFHEVVRETGRRYPLFMAIAKKN</sequence>
<dbReference type="Pfam" id="PF13489">
    <property type="entry name" value="Methyltransf_23"/>
    <property type="match status" value="1"/>
</dbReference>
<proteinExistence type="predicted"/>
<dbReference type="PANTHER" id="PTHR43861:SF3">
    <property type="entry name" value="PUTATIVE (AFU_ORTHOLOGUE AFUA_2G14390)-RELATED"/>
    <property type="match status" value="1"/>
</dbReference>
<keyword evidence="2" id="KW-0489">Methyltransferase</keyword>
<dbReference type="KEGG" id="cts:Ctha_2206"/>
<gene>
    <name evidence="2" type="ordered locus">Ctha_2206</name>
</gene>
<dbReference type="EMBL" id="CP001100">
    <property type="protein sequence ID" value="ACF14657.1"/>
    <property type="molecule type" value="Genomic_DNA"/>
</dbReference>
<accession>B3QW03</accession>
<evidence type="ECO:0000313" key="2">
    <source>
        <dbReference type="EMBL" id="ACF14657.1"/>
    </source>
</evidence>
<dbReference type="Gene3D" id="3.40.50.150">
    <property type="entry name" value="Vaccinia Virus protein VP39"/>
    <property type="match status" value="1"/>
</dbReference>
<keyword evidence="3" id="KW-1185">Reference proteome</keyword>
<dbReference type="GO" id="GO:0008168">
    <property type="term" value="F:methyltransferase activity"/>
    <property type="evidence" value="ECO:0007669"/>
    <property type="project" value="UniProtKB-KW"/>
</dbReference>
<dbReference type="PANTHER" id="PTHR43861">
    <property type="entry name" value="TRANS-ACONITATE 2-METHYLTRANSFERASE-RELATED"/>
    <property type="match status" value="1"/>
</dbReference>
<dbReference type="HOGENOM" id="CLU_037990_1_2_10"/>